<gene>
    <name evidence="2" type="ORF">DPMN_067132</name>
</gene>
<reference evidence="2" key="1">
    <citation type="journal article" date="2019" name="bioRxiv">
        <title>The Genome of the Zebra Mussel, Dreissena polymorpha: A Resource for Invasive Species Research.</title>
        <authorList>
            <person name="McCartney M.A."/>
            <person name="Auch B."/>
            <person name="Kono T."/>
            <person name="Mallez S."/>
            <person name="Zhang Y."/>
            <person name="Obille A."/>
            <person name="Becker A."/>
            <person name="Abrahante J.E."/>
            <person name="Garbe J."/>
            <person name="Badalamenti J.P."/>
            <person name="Herman A."/>
            <person name="Mangelson H."/>
            <person name="Liachko I."/>
            <person name="Sullivan S."/>
            <person name="Sone E.D."/>
            <person name="Koren S."/>
            <person name="Silverstein K.A.T."/>
            <person name="Beckman K.B."/>
            <person name="Gohl D.M."/>
        </authorList>
    </citation>
    <scope>NUCLEOTIDE SEQUENCE</scope>
    <source>
        <strain evidence="2">Duluth1</strain>
        <tissue evidence="2">Whole animal</tissue>
    </source>
</reference>
<sequence>MEAANRKRKRAIQDIEESNSLDSSFTVESCGLTSMLSSRKRRKSIGAAETRSTFKSKDKENSESMKLDVATSLFSRDQSLNKNTLRRTLRRRVSMSVMRQKMKKLQDYSLPCQADNFRFLHAVSEFCNSPIMGLKMAMADKSIGFSLGFWTEAGNHYEFHDGNKLLH</sequence>
<evidence type="ECO:0000256" key="1">
    <source>
        <dbReference type="SAM" id="MobiDB-lite"/>
    </source>
</evidence>
<keyword evidence="3" id="KW-1185">Reference proteome</keyword>
<dbReference type="EMBL" id="JAIWYP010000014">
    <property type="protein sequence ID" value="KAH3707721.1"/>
    <property type="molecule type" value="Genomic_DNA"/>
</dbReference>
<organism evidence="2 3">
    <name type="scientific">Dreissena polymorpha</name>
    <name type="common">Zebra mussel</name>
    <name type="synonym">Mytilus polymorpha</name>
    <dbReference type="NCBI Taxonomy" id="45954"/>
    <lineage>
        <taxon>Eukaryota</taxon>
        <taxon>Metazoa</taxon>
        <taxon>Spiralia</taxon>
        <taxon>Lophotrochozoa</taxon>
        <taxon>Mollusca</taxon>
        <taxon>Bivalvia</taxon>
        <taxon>Autobranchia</taxon>
        <taxon>Heteroconchia</taxon>
        <taxon>Euheterodonta</taxon>
        <taxon>Imparidentia</taxon>
        <taxon>Neoheterodontei</taxon>
        <taxon>Myida</taxon>
        <taxon>Dreissenoidea</taxon>
        <taxon>Dreissenidae</taxon>
        <taxon>Dreissena</taxon>
    </lineage>
</organism>
<evidence type="ECO:0000313" key="2">
    <source>
        <dbReference type="EMBL" id="KAH3707721.1"/>
    </source>
</evidence>
<name>A0A9D3YZ31_DREPO</name>
<dbReference type="AlphaFoldDB" id="A0A9D3YZ31"/>
<comment type="caution">
    <text evidence="2">The sequence shown here is derived from an EMBL/GenBank/DDBJ whole genome shotgun (WGS) entry which is preliminary data.</text>
</comment>
<reference evidence="2" key="2">
    <citation type="submission" date="2020-11" db="EMBL/GenBank/DDBJ databases">
        <authorList>
            <person name="McCartney M.A."/>
            <person name="Auch B."/>
            <person name="Kono T."/>
            <person name="Mallez S."/>
            <person name="Becker A."/>
            <person name="Gohl D.M."/>
            <person name="Silverstein K.A.T."/>
            <person name="Koren S."/>
            <person name="Bechman K.B."/>
            <person name="Herman A."/>
            <person name="Abrahante J.E."/>
            <person name="Garbe J."/>
        </authorList>
    </citation>
    <scope>NUCLEOTIDE SEQUENCE</scope>
    <source>
        <strain evidence="2">Duluth1</strain>
        <tissue evidence="2">Whole animal</tissue>
    </source>
</reference>
<feature type="region of interest" description="Disordered" evidence="1">
    <location>
        <begin position="40"/>
        <end position="61"/>
    </location>
</feature>
<protein>
    <submittedName>
        <fullName evidence="2">Uncharacterized protein</fullName>
    </submittedName>
</protein>
<proteinExistence type="predicted"/>
<dbReference type="Proteomes" id="UP000828390">
    <property type="component" value="Unassembled WGS sequence"/>
</dbReference>
<accession>A0A9D3YZ31</accession>
<evidence type="ECO:0000313" key="3">
    <source>
        <dbReference type="Proteomes" id="UP000828390"/>
    </source>
</evidence>